<dbReference type="InterPro" id="IPR010987">
    <property type="entry name" value="Glutathione-S-Trfase_C-like"/>
</dbReference>
<name>A0ABN5B564_9SPHN</name>
<protein>
    <submittedName>
        <fullName evidence="3">Glutathione S-transferase</fullName>
    </submittedName>
</protein>
<dbReference type="CDD" id="cd03046">
    <property type="entry name" value="GST_N_GTT1_like"/>
    <property type="match status" value="1"/>
</dbReference>
<dbReference type="GeneID" id="303484779"/>
<feature type="domain" description="GST N-terminal" evidence="1">
    <location>
        <begin position="1"/>
        <end position="81"/>
    </location>
</feature>
<dbReference type="Gene3D" id="3.40.30.10">
    <property type="entry name" value="Glutaredoxin"/>
    <property type="match status" value="1"/>
</dbReference>
<dbReference type="PANTHER" id="PTHR44051:SF21">
    <property type="entry name" value="GLUTATHIONE S-TRANSFERASE FAMILY PROTEIN"/>
    <property type="match status" value="1"/>
</dbReference>
<reference evidence="3 4" key="1">
    <citation type="submission" date="2017-03" db="EMBL/GenBank/DDBJ databases">
        <title>Complete genome sequence of Blastomonas fulva degrading microcsystin LR.</title>
        <authorList>
            <person name="Lee H.-g."/>
            <person name="Jin L."/>
            <person name="oh H.-M."/>
        </authorList>
    </citation>
    <scope>NUCLEOTIDE SEQUENCE [LARGE SCALE GENOMIC DNA]</scope>
    <source>
        <strain evidence="3 4">T2</strain>
    </source>
</reference>
<dbReference type="SFLD" id="SFLDG01150">
    <property type="entry name" value="Main.1:_Beta-like"/>
    <property type="match status" value="1"/>
</dbReference>
<dbReference type="InterPro" id="IPR036249">
    <property type="entry name" value="Thioredoxin-like_sf"/>
</dbReference>
<dbReference type="SFLD" id="SFLDG00358">
    <property type="entry name" value="Main_(cytGST)"/>
    <property type="match status" value="1"/>
</dbReference>
<feature type="domain" description="GST C-terminal" evidence="2">
    <location>
        <begin position="85"/>
        <end position="207"/>
    </location>
</feature>
<sequence>MSSLIFYTNPWSRGQIARWMLEEAGAAYEQHIVEYGPQMKGAAYRAINPMGKVPAIVHNGKVVTECAAICAYLAEAFPEAGLAPLPDERADYYRWMFFGAGPLEQAIINHSMGWESPEDKQAMLGYGTYQLAADTLADWLEDRDYICGERFTAADVYVGAQVDWGQAFGTLPALPAFAAYADRLRARPAYQRAKAVDNALIEAAKAAVSEGASA</sequence>
<dbReference type="InterPro" id="IPR040079">
    <property type="entry name" value="Glutathione_S-Trfase"/>
</dbReference>
<dbReference type="SFLD" id="SFLDS00019">
    <property type="entry name" value="Glutathione_Transferase_(cytos"/>
    <property type="match status" value="1"/>
</dbReference>
<evidence type="ECO:0000313" key="3">
    <source>
        <dbReference type="EMBL" id="ASR50779.1"/>
    </source>
</evidence>
<evidence type="ECO:0000259" key="1">
    <source>
        <dbReference type="PROSITE" id="PS50404"/>
    </source>
</evidence>
<dbReference type="InterPro" id="IPR004046">
    <property type="entry name" value="GST_C"/>
</dbReference>
<dbReference type="InterPro" id="IPR004045">
    <property type="entry name" value="Glutathione_S-Trfase_N"/>
</dbReference>
<accession>A0ABN5B564</accession>
<dbReference type="EMBL" id="CP020083">
    <property type="protein sequence ID" value="ASR50779.1"/>
    <property type="molecule type" value="Genomic_DNA"/>
</dbReference>
<dbReference type="Pfam" id="PF13409">
    <property type="entry name" value="GST_N_2"/>
    <property type="match status" value="1"/>
</dbReference>
<dbReference type="CDD" id="cd03207">
    <property type="entry name" value="GST_C_8"/>
    <property type="match status" value="1"/>
</dbReference>
<dbReference type="PROSITE" id="PS50404">
    <property type="entry name" value="GST_NTER"/>
    <property type="match status" value="1"/>
</dbReference>
<dbReference type="PANTHER" id="PTHR44051">
    <property type="entry name" value="GLUTATHIONE S-TRANSFERASE-RELATED"/>
    <property type="match status" value="1"/>
</dbReference>
<dbReference type="PROSITE" id="PS50405">
    <property type="entry name" value="GST_CTER"/>
    <property type="match status" value="1"/>
</dbReference>
<organism evidence="3 4">
    <name type="scientific">Blastomonas fulva</name>
    <dbReference type="NCBI Taxonomy" id="1550728"/>
    <lineage>
        <taxon>Bacteria</taxon>
        <taxon>Pseudomonadati</taxon>
        <taxon>Pseudomonadota</taxon>
        <taxon>Alphaproteobacteria</taxon>
        <taxon>Sphingomonadales</taxon>
        <taxon>Sphingomonadaceae</taxon>
        <taxon>Blastomonas</taxon>
    </lineage>
</organism>
<proteinExistence type="predicted"/>
<keyword evidence="4" id="KW-1185">Reference proteome</keyword>
<evidence type="ECO:0000259" key="2">
    <source>
        <dbReference type="PROSITE" id="PS50405"/>
    </source>
</evidence>
<dbReference type="SUPFAM" id="SSF47616">
    <property type="entry name" value="GST C-terminal domain-like"/>
    <property type="match status" value="1"/>
</dbReference>
<evidence type="ECO:0000313" key="4">
    <source>
        <dbReference type="Proteomes" id="UP000258016"/>
    </source>
</evidence>
<dbReference type="Gene3D" id="1.20.1050.10">
    <property type="match status" value="1"/>
</dbReference>
<dbReference type="InterPro" id="IPR036282">
    <property type="entry name" value="Glutathione-S-Trfase_C_sf"/>
</dbReference>
<dbReference type="RefSeq" id="WP_117351590.1">
    <property type="nucleotide sequence ID" value="NZ_CP020083.1"/>
</dbReference>
<dbReference type="SUPFAM" id="SSF52833">
    <property type="entry name" value="Thioredoxin-like"/>
    <property type="match status" value="1"/>
</dbReference>
<gene>
    <name evidence="3" type="ORF">B5J99_04225</name>
</gene>
<dbReference type="Pfam" id="PF00043">
    <property type="entry name" value="GST_C"/>
    <property type="match status" value="1"/>
</dbReference>
<dbReference type="Proteomes" id="UP000258016">
    <property type="component" value="Chromosome"/>
</dbReference>